<reference evidence="1" key="1">
    <citation type="submission" date="2020-02" db="EMBL/GenBank/DDBJ databases">
        <authorList>
            <person name="Enbody D E."/>
            <person name="Pettersson E M."/>
        </authorList>
    </citation>
    <scope>NUCLEOTIDE SEQUENCE [LARGE SCALE GENOMIC DNA]</scope>
</reference>
<evidence type="ECO:0000313" key="2">
    <source>
        <dbReference type="Proteomes" id="UP000694382"/>
    </source>
</evidence>
<dbReference type="AlphaFoldDB" id="A0A8U8BK47"/>
<reference evidence="1" key="2">
    <citation type="submission" date="2025-08" db="UniProtKB">
        <authorList>
            <consortium name="Ensembl"/>
        </authorList>
    </citation>
    <scope>IDENTIFICATION</scope>
</reference>
<evidence type="ECO:0000313" key="1">
    <source>
        <dbReference type="Ensembl" id="ENSCPVP00000023856.1"/>
    </source>
</evidence>
<keyword evidence="2" id="KW-1185">Reference proteome</keyword>
<protein>
    <submittedName>
        <fullName evidence="1">Uncharacterized protein</fullName>
    </submittedName>
</protein>
<proteinExistence type="predicted"/>
<organism evidence="1 2">
    <name type="scientific">Geospiza parvula</name>
    <name type="common">Small tree-finch</name>
    <name type="synonym">Camarhynchus parvulus</name>
    <dbReference type="NCBI Taxonomy" id="87175"/>
    <lineage>
        <taxon>Eukaryota</taxon>
        <taxon>Metazoa</taxon>
        <taxon>Chordata</taxon>
        <taxon>Craniata</taxon>
        <taxon>Vertebrata</taxon>
        <taxon>Euteleostomi</taxon>
        <taxon>Archelosauria</taxon>
        <taxon>Archosauria</taxon>
        <taxon>Dinosauria</taxon>
        <taxon>Saurischia</taxon>
        <taxon>Theropoda</taxon>
        <taxon>Coelurosauria</taxon>
        <taxon>Aves</taxon>
        <taxon>Neognathae</taxon>
        <taxon>Neoaves</taxon>
        <taxon>Telluraves</taxon>
        <taxon>Australaves</taxon>
        <taxon>Passeriformes</taxon>
        <taxon>Thraupidae</taxon>
        <taxon>Camarhynchus</taxon>
    </lineage>
</organism>
<dbReference type="Proteomes" id="UP000694382">
    <property type="component" value="Chromosome 20"/>
</dbReference>
<dbReference type="Ensembl" id="ENSCPVT00000027135.1">
    <property type="protein sequence ID" value="ENSCPVP00000023856.1"/>
    <property type="gene ID" value="ENSCPVG00000018294.1"/>
</dbReference>
<accession>A0A8U8BK47</accession>
<name>A0A8U8BK47_GEOPR</name>
<sequence length="263" mass="28817">RTVVGSQNPRMVWVGRDIKQGLPWTREQGLPWTLEQGLPWTREQGLPWTGEQGLPWTGEQGLPWTREQGTWEQGLPWTGEQVHGHGNRACHGHGNRGLPWTGEQGLPWTREQGLPWTREQGLPWTWEQGLPWTGEQGLPGTWEQGLPGTWEQGLPWTNQAAMGLGPSAHVLLENGIPTAVWRAPLSCVLTALPCRSGLLYCIGFLEKILPCEGGEALTQGAQSSCGCPWIPGIVQDQDGQGLGEPDLLEGVPACGRQMGLDDP</sequence>
<reference evidence="1" key="3">
    <citation type="submission" date="2025-09" db="UniProtKB">
        <authorList>
            <consortium name="Ensembl"/>
        </authorList>
    </citation>
    <scope>IDENTIFICATION</scope>
</reference>